<comment type="caution">
    <text evidence="1">The sequence shown here is derived from an EMBL/GenBank/DDBJ whole genome shotgun (WGS) entry which is preliminary data.</text>
</comment>
<evidence type="ECO:0000313" key="1">
    <source>
        <dbReference type="EMBL" id="KAF3947221.1"/>
    </source>
</evidence>
<accession>A0A8J4QJP5</accession>
<dbReference type="OrthoDB" id="1747532at2759"/>
<organism evidence="1 2">
    <name type="scientific">Castanea mollissima</name>
    <name type="common">Chinese chestnut</name>
    <dbReference type="NCBI Taxonomy" id="60419"/>
    <lineage>
        <taxon>Eukaryota</taxon>
        <taxon>Viridiplantae</taxon>
        <taxon>Streptophyta</taxon>
        <taxon>Embryophyta</taxon>
        <taxon>Tracheophyta</taxon>
        <taxon>Spermatophyta</taxon>
        <taxon>Magnoliopsida</taxon>
        <taxon>eudicotyledons</taxon>
        <taxon>Gunneridae</taxon>
        <taxon>Pentapetalae</taxon>
        <taxon>rosids</taxon>
        <taxon>fabids</taxon>
        <taxon>Fagales</taxon>
        <taxon>Fagaceae</taxon>
        <taxon>Castanea</taxon>
    </lineage>
</organism>
<reference evidence="1" key="1">
    <citation type="submission" date="2020-03" db="EMBL/GenBank/DDBJ databases">
        <title>Castanea mollissima Vanexum genome sequencing.</title>
        <authorList>
            <person name="Staton M."/>
        </authorList>
    </citation>
    <scope>NUCLEOTIDE SEQUENCE</scope>
    <source>
        <tissue evidence="1">Leaf</tissue>
    </source>
</reference>
<proteinExistence type="predicted"/>
<name>A0A8J4QJP5_9ROSI</name>
<sequence length="188" mass="21886">MEQFPRSFQKAVGNFKRRALKNSDRDIFLSVCSSIPVWEEDNFISPYHFIRLGTKAKDQSYKSPDVLEAIDYQQDGLVEERAECLKQVFYDTLKIKPEMSLKVNFQVGKILMVSFFNSPITPEDYRKIVNFRSKFMTREEHLFVDEATKRSFCKKVREVSNPSKHLCDYCVDTSTAHQVDAESSDNSI</sequence>
<keyword evidence="2" id="KW-1185">Reference proteome</keyword>
<dbReference type="EMBL" id="JRKL02008027">
    <property type="protein sequence ID" value="KAF3947221.1"/>
    <property type="molecule type" value="Genomic_DNA"/>
</dbReference>
<dbReference type="Proteomes" id="UP000737018">
    <property type="component" value="Unassembled WGS sequence"/>
</dbReference>
<protein>
    <submittedName>
        <fullName evidence="1">Uncharacterized protein</fullName>
    </submittedName>
</protein>
<evidence type="ECO:0000313" key="2">
    <source>
        <dbReference type="Proteomes" id="UP000737018"/>
    </source>
</evidence>
<dbReference type="AlphaFoldDB" id="A0A8J4QJP5"/>
<gene>
    <name evidence="1" type="ORF">CMV_026615</name>
</gene>